<gene>
    <name evidence="1" type="ORF">KIN20_012846</name>
</gene>
<sequence>MSHVGFWKAGQVEGHVRLLSIHITVMVVVPPLCPPLLYRNGFLYKIHSSNNSMNKISKRIADRPVSPTVTCTRLRRNSPFSFPELDFEKNILTTLNKAFWPPQNEMKKLYCEGLYFPHNDNPRVRDLTERIALKRRAHGYGCQFRKWEEEIK</sequence>
<evidence type="ECO:0000313" key="1">
    <source>
        <dbReference type="EMBL" id="KAJ1355449.1"/>
    </source>
</evidence>
<proteinExistence type="predicted"/>
<organism evidence="1 2">
    <name type="scientific">Parelaphostrongylus tenuis</name>
    <name type="common">Meningeal worm</name>
    <dbReference type="NCBI Taxonomy" id="148309"/>
    <lineage>
        <taxon>Eukaryota</taxon>
        <taxon>Metazoa</taxon>
        <taxon>Ecdysozoa</taxon>
        <taxon>Nematoda</taxon>
        <taxon>Chromadorea</taxon>
        <taxon>Rhabditida</taxon>
        <taxon>Rhabditina</taxon>
        <taxon>Rhabditomorpha</taxon>
        <taxon>Strongyloidea</taxon>
        <taxon>Metastrongylidae</taxon>
        <taxon>Parelaphostrongylus</taxon>
    </lineage>
</organism>
<keyword evidence="2" id="KW-1185">Reference proteome</keyword>
<reference evidence="1" key="1">
    <citation type="submission" date="2021-06" db="EMBL/GenBank/DDBJ databases">
        <title>Parelaphostrongylus tenuis whole genome reference sequence.</title>
        <authorList>
            <person name="Garwood T.J."/>
            <person name="Larsen P.A."/>
            <person name="Fountain-Jones N.M."/>
            <person name="Garbe J.R."/>
            <person name="Macchietto M.G."/>
            <person name="Kania S.A."/>
            <person name="Gerhold R.W."/>
            <person name="Richards J.E."/>
            <person name="Wolf T.M."/>
        </authorList>
    </citation>
    <scope>NUCLEOTIDE SEQUENCE</scope>
    <source>
        <strain evidence="1">MNPRO001-30</strain>
        <tissue evidence="1">Meninges</tissue>
    </source>
</reference>
<comment type="caution">
    <text evidence="1">The sequence shown here is derived from an EMBL/GenBank/DDBJ whole genome shotgun (WGS) entry which is preliminary data.</text>
</comment>
<dbReference type="Proteomes" id="UP001196413">
    <property type="component" value="Unassembled WGS sequence"/>
</dbReference>
<accession>A0AAD5QN32</accession>
<evidence type="ECO:0000313" key="2">
    <source>
        <dbReference type="Proteomes" id="UP001196413"/>
    </source>
</evidence>
<name>A0AAD5QN32_PARTN</name>
<protein>
    <submittedName>
        <fullName evidence="1">Uncharacterized protein</fullName>
    </submittedName>
</protein>
<dbReference type="EMBL" id="JAHQIW010002477">
    <property type="protein sequence ID" value="KAJ1355449.1"/>
    <property type="molecule type" value="Genomic_DNA"/>
</dbReference>
<dbReference type="AlphaFoldDB" id="A0AAD5QN32"/>